<dbReference type="PANTHER" id="PTHR46825:SF9">
    <property type="entry name" value="BETA-LACTAMASE-RELATED DOMAIN-CONTAINING PROTEIN"/>
    <property type="match status" value="1"/>
</dbReference>
<dbReference type="InterPro" id="IPR001466">
    <property type="entry name" value="Beta-lactam-related"/>
</dbReference>
<feature type="domain" description="Beta-lactamase-related" evidence="2">
    <location>
        <begin position="18"/>
        <end position="354"/>
    </location>
</feature>
<dbReference type="Proteomes" id="UP001583186">
    <property type="component" value="Unassembled WGS sequence"/>
</dbReference>
<feature type="domain" description="Peptidase S12 Pab87-related C-terminal" evidence="3">
    <location>
        <begin position="410"/>
        <end position="469"/>
    </location>
</feature>
<comment type="similarity">
    <text evidence="1">Belongs to the peptidase S12 family.</text>
</comment>
<comment type="caution">
    <text evidence="4">The sequence shown here is derived from an EMBL/GenBank/DDBJ whole genome shotgun (WGS) entry which is preliminary data.</text>
</comment>
<dbReference type="Gene3D" id="3.40.710.10">
    <property type="entry name" value="DD-peptidase/beta-lactamase superfamily"/>
    <property type="match status" value="1"/>
</dbReference>
<evidence type="ECO:0000256" key="1">
    <source>
        <dbReference type="ARBA" id="ARBA00038215"/>
    </source>
</evidence>
<dbReference type="InterPro" id="IPR021860">
    <property type="entry name" value="Peptidase_S12_Pab87-rel_C"/>
</dbReference>
<sequence length="476" mass="51818">MASSGTLHNRLDALHPAIEALMRLGGTPGLSLAVFNGDIDDDGDDAAVYYASFGVRDITSKLPVTSDTRFPACSLAKAVSAAAMSILIDEGKATWEMLAKDAVPSFSEAQDTVLTQSTTLADLFSHRSGMSSLGALVGGSENNVLVSTQADMLRAVTYDICGAAIEELAQMPVANFVDKRVFLPLRMKRSSMEPPDDHDSDDNTCSCYNVLDDGTSVCIPTPRVGANGVGAASGGLWTTTRDLVKLYRAMLRSYCGDQDTPFRDIAQTEEAHVAMPGNDTSYGLGWVRTRLPNRLGQIGLNGRLFPGDMPTVGNSLERNPLVVYHQGTLPGALACVVLLPETNQFVVVLSNALALTDVPDWVAHMVVEGLLGVPYEHRVDVMEYAQRSIKVNLGWYSGVQKELAEVAHKKPLSRSLDKYVGTYVDNTDIFRLVVTLEDGVHLSWAFQGLPSERYRLTHFDGDTFTWLHTRNELHDF</sequence>
<organism evidence="4 5">
    <name type="scientific">Sporothrix stenoceras</name>
    <dbReference type="NCBI Taxonomy" id="5173"/>
    <lineage>
        <taxon>Eukaryota</taxon>
        <taxon>Fungi</taxon>
        <taxon>Dikarya</taxon>
        <taxon>Ascomycota</taxon>
        <taxon>Pezizomycotina</taxon>
        <taxon>Sordariomycetes</taxon>
        <taxon>Sordariomycetidae</taxon>
        <taxon>Ophiostomatales</taxon>
        <taxon>Ophiostomataceae</taxon>
        <taxon>Sporothrix</taxon>
    </lineage>
</organism>
<name>A0ABR3Z5T7_9PEZI</name>
<dbReference type="InterPro" id="IPR050491">
    <property type="entry name" value="AmpC-like"/>
</dbReference>
<dbReference type="Pfam" id="PF11954">
    <property type="entry name" value="DUF3471"/>
    <property type="match status" value="1"/>
</dbReference>
<gene>
    <name evidence="4" type="ORF">Sste5346_005116</name>
</gene>
<protein>
    <recommendedName>
        <fullName evidence="6">Beta-lactamase-related domain-containing protein</fullName>
    </recommendedName>
</protein>
<accession>A0ABR3Z5T7</accession>
<keyword evidence="5" id="KW-1185">Reference proteome</keyword>
<reference evidence="4 5" key="1">
    <citation type="journal article" date="2024" name="IMA Fungus">
        <title>IMA Genome - F19 : A genome assembly and annotation guide to empower mycologists, including annotated draft genome sequences of Ceratocystis pirilliformis, Diaporthe australafricana, Fusarium ophioides, Paecilomyces lecythidis, and Sporothrix stenoceras.</title>
        <authorList>
            <person name="Aylward J."/>
            <person name="Wilson A.M."/>
            <person name="Visagie C.M."/>
            <person name="Spraker J."/>
            <person name="Barnes I."/>
            <person name="Buitendag C."/>
            <person name="Ceriani C."/>
            <person name="Del Mar Angel L."/>
            <person name="du Plessis D."/>
            <person name="Fuchs T."/>
            <person name="Gasser K."/>
            <person name="Kramer D."/>
            <person name="Li W."/>
            <person name="Munsamy K."/>
            <person name="Piso A."/>
            <person name="Price J.L."/>
            <person name="Sonnekus B."/>
            <person name="Thomas C."/>
            <person name="van der Nest A."/>
            <person name="van Dijk A."/>
            <person name="van Heerden A."/>
            <person name="van Vuuren N."/>
            <person name="Yilmaz N."/>
            <person name="Duong T.A."/>
            <person name="van der Merwe N.A."/>
            <person name="Wingfield M.J."/>
            <person name="Wingfield B.D."/>
        </authorList>
    </citation>
    <scope>NUCLEOTIDE SEQUENCE [LARGE SCALE GENOMIC DNA]</scope>
    <source>
        <strain evidence="4 5">CMW 5346</strain>
    </source>
</reference>
<evidence type="ECO:0000259" key="3">
    <source>
        <dbReference type="Pfam" id="PF11954"/>
    </source>
</evidence>
<dbReference type="SUPFAM" id="SSF56601">
    <property type="entry name" value="beta-lactamase/transpeptidase-like"/>
    <property type="match status" value="1"/>
</dbReference>
<evidence type="ECO:0008006" key="6">
    <source>
        <dbReference type="Google" id="ProtNLM"/>
    </source>
</evidence>
<proteinExistence type="inferred from homology"/>
<evidence type="ECO:0000259" key="2">
    <source>
        <dbReference type="Pfam" id="PF00144"/>
    </source>
</evidence>
<dbReference type="EMBL" id="JAWCUI010000026">
    <property type="protein sequence ID" value="KAL1895646.1"/>
    <property type="molecule type" value="Genomic_DNA"/>
</dbReference>
<evidence type="ECO:0000313" key="5">
    <source>
        <dbReference type="Proteomes" id="UP001583186"/>
    </source>
</evidence>
<dbReference type="Pfam" id="PF00144">
    <property type="entry name" value="Beta-lactamase"/>
    <property type="match status" value="1"/>
</dbReference>
<dbReference type="Gene3D" id="2.40.128.600">
    <property type="match status" value="1"/>
</dbReference>
<dbReference type="PANTHER" id="PTHR46825">
    <property type="entry name" value="D-ALANYL-D-ALANINE-CARBOXYPEPTIDASE/ENDOPEPTIDASE AMPH"/>
    <property type="match status" value="1"/>
</dbReference>
<evidence type="ECO:0000313" key="4">
    <source>
        <dbReference type="EMBL" id="KAL1895646.1"/>
    </source>
</evidence>
<dbReference type="InterPro" id="IPR012338">
    <property type="entry name" value="Beta-lactam/transpept-like"/>
</dbReference>